<evidence type="ECO:0000256" key="1">
    <source>
        <dbReference type="SAM" id="MobiDB-lite"/>
    </source>
</evidence>
<gene>
    <name evidence="2" type="ORF">GSI_10739</name>
</gene>
<dbReference type="OrthoDB" id="3268127at2759"/>
<comment type="caution">
    <text evidence="2">The sequence shown here is derived from an EMBL/GenBank/DDBJ whole genome shotgun (WGS) entry which is preliminary data.</text>
</comment>
<accession>A0A2G8S1Z8</accession>
<name>A0A2G8S1Z8_9APHY</name>
<evidence type="ECO:0000313" key="2">
    <source>
        <dbReference type="EMBL" id="PIL27588.1"/>
    </source>
</evidence>
<keyword evidence="3" id="KW-1185">Reference proteome</keyword>
<sequence length="105" mass="11970">MLNDELFRRIVESAKRKQRHAYRLSYAYDVGSSFDPDMEDPQSWETELNGPTPLSTEPDDLLDEELEAYAAEAELNLDDLQAGDIWSLSDFDDLDPPAPDAMQMD</sequence>
<proteinExistence type="predicted"/>
<evidence type="ECO:0000313" key="3">
    <source>
        <dbReference type="Proteomes" id="UP000230002"/>
    </source>
</evidence>
<feature type="region of interest" description="Disordered" evidence="1">
    <location>
        <begin position="32"/>
        <end position="59"/>
    </location>
</feature>
<dbReference type="Proteomes" id="UP000230002">
    <property type="component" value="Unassembled WGS sequence"/>
</dbReference>
<organism evidence="2 3">
    <name type="scientific">Ganoderma sinense ZZ0214-1</name>
    <dbReference type="NCBI Taxonomy" id="1077348"/>
    <lineage>
        <taxon>Eukaryota</taxon>
        <taxon>Fungi</taxon>
        <taxon>Dikarya</taxon>
        <taxon>Basidiomycota</taxon>
        <taxon>Agaricomycotina</taxon>
        <taxon>Agaricomycetes</taxon>
        <taxon>Polyporales</taxon>
        <taxon>Polyporaceae</taxon>
        <taxon>Ganoderma</taxon>
    </lineage>
</organism>
<dbReference type="AlphaFoldDB" id="A0A2G8S1Z8"/>
<dbReference type="EMBL" id="AYKW01000034">
    <property type="protein sequence ID" value="PIL27588.1"/>
    <property type="molecule type" value="Genomic_DNA"/>
</dbReference>
<reference evidence="2 3" key="1">
    <citation type="journal article" date="2015" name="Sci. Rep.">
        <title>Chromosome-level genome map provides insights into diverse defense mechanisms in the medicinal fungus Ganoderma sinense.</title>
        <authorList>
            <person name="Zhu Y."/>
            <person name="Xu J."/>
            <person name="Sun C."/>
            <person name="Zhou S."/>
            <person name="Xu H."/>
            <person name="Nelson D.R."/>
            <person name="Qian J."/>
            <person name="Song J."/>
            <person name="Luo H."/>
            <person name="Xiang L."/>
            <person name="Li Y."/>
            <person name="Xu Z."/>
            <person name="Ji A."/>
            <person name="Wang L."/>
            <person name="Lu S."/>
            <person name="Hayward A."/>
            <person name="Sun W."/>
            <person name="Li X."/>
            <person name="Schwartz D.C."/>
            <person name="Wang Y."/>
            <person name="Chen S."/>
        </authorList>
    </citation>
    <scope>NUCLEOTIDE SEQUENCE [LARGE SCALE GENOMIC DNA]</scope>
    <source>
        <strain evidence="2 3">ZZ0214-1</strain>
    </source>
</reference>
<protein>
    <submittedName>
        <fullName evidence="2">Uncharacterized protein</fullName>
    </submittedName>
</protein>
<dbReference type="STRING" id="1077348.A0A2G8S1Z8"/>